<evidence type="ECO:0000259" key="3">
    <source>
        <dbReference type="PROSITE" id="PS51462"/>
    </source>
</evidence>
<evidence type="ECO:0000256" key="1">
    <source>
        <dbReference type="ARBA" id="ARBA00001946"/>
    </source>
</evidence>
<proteinExistence type="predicted"/>
<evidence type="ECO:0000256" key="2">
    <source>
        <dbReference type="ARBA" id="ARBA00022801"/>
    </source>
</evidence>
<dbReference type="Gene3D" id="3.90.79.10">
    <property type="entry name" value="Nucleoside Triphosphate Pyrophosphohydrolase"/>
    <property type="match status" value="1"/>
</dbReference>
<sequence>MPTKACPVLVRDSGELEVLAFRHPLAGLQLVKGTIEPGEEPGSAALRELREEAGIENATIAADLGIWSSGYADHVWSFHLCQVSERLPDRWGHHASDDGGHDFEFFWHGLSRNPSSEWHAMFVGALAFLRQKLSISSPKYR</sequence>
<evidence type="ECO:0000313" key="4">
    <source>
        <dbReference type="EMBL" id="QCP09534.1"/>
    </source>
</evidence>
<organism evidence="4 5">
    <name type="scientific">Pseudoduganella umbonata</name>
    <dbReference type="NCBI Taxonomy" id="864828"/>
    <lineage>
        <taxon>Bacteria</taxon>
        <taxon>Pseudomonadati</taxon>
        <taxon>Pseudomonadota</taxon>
        <taxon>Betaproteobacteria</taxon>
        <taxon>Burkholderiales</taxon>
        <taxon>Oxalobacteraceae</taxon>
        <taxon>Telluria group</taxon>
        <taxon>Pseudoduganella</taxon>
    </lineage>
</organism>
<dbReference type="InterPro" id="IPR015797">
    <property type="entry name" value="NUDIX_hydrolase-like_dom_sf"/>
</dbReference>
<dbReference type="Proteomes" id="UP000298763">
    <property type="component" value="Chromosome"/>
</dbReference>
<name>A0ABX5UCL3_9BURK</name>
<reference evidence="4 5" key="1">
    <citation type="submission" date="2019-05" db="EMBL/GenBank/DDBJ databases">
        <title>Draft Genome Sequences of Six Type Strains of the Genus Massilia.</title>
        <authorList>
            <person name="Miess H."/>
            <person name="Frediansyhah A."/>
            <person name="Gross H."/>
        </authorList>
    </citation>
    <scope>NUCLEOTIDE SEQUENCE [LARGE SCALE GENOMIC DNA]</scope>
    <source>
        <strain evidence="4 5">DSMZ 26121</strain>
    </source>
</reference>
<dbReference type="EMBL" id="CP040017">
    <property type="protein sequence ID" value="QCP09534.1"/>
    <property type="molecule type" value="Genomic_DNA"/>
</dbReference>
<keyword evidence="5" id="KW-1185">Reference proteome</keyword>
<dbReference type="PROSITE" id="PS00893">
    <property type="entry name" value="NUDIX_BOX"/>
    <property type="match status" value="1"/>
</dbReference>
<gene>
    <name evidence="4" type="ORF">FCL38_03180</name>
</gene>
<dbReference type="CDD" id="cd04663">
    <property type="entry name" value="NUDIX_Hydrolase"/>
    <property type="match status" value="1"/>
</dbReference>
<dbReference type="InterPro" id="IPR000086">
    <property type="entry name" value="NUDIX_hydrolase_dom"/>
</dbReference>
<dbReference type="InterPro" id="IPR020084">
    <property type="entry name" value="NUDIX_hydrolase_CS"/>
</dbReference>
<dbReference type="SUPFAM" id="SSF55811">
    <property type="entry name" value="Nudix"/>
    <property type="match status" value="1"/>
</dbReference>
<dbReference type="PROSITE" id="PS51462">
    <property type="entry name" value="NUDIX"/>
    <property type="match status" value="1"/>
</dbReference>
<accession>A0ABX5UCL3</accession>
<feature type="domain" description="Nudix hydrolase" evidence="3">
    <location>
        <begin position="1"/>
        <end position="130"/>
    </location>
</feature>
<protein>
    <submittedName>
        <fullName evidence="4">NUDIX domain-containing protein</fullName>
    </submittedName>
</protein>
<dbReference type="Pfam" id="PF00293">
    <property type="entry name" value="NUDIX"/>
    <property type="match status" value="1"/>
</dbReference>
<comment type="cofactor">
    <cofactor evidence="1">
        <name>Mg(2+)</name>
        <dbReference type="ChEBI" id="CHEBI:18420"/>
    </cofactor>
</comment>
<keyword evidence="2" id="KW-0378">Hydrolase</keyword>
<evidence type="ECO:0000313" key="5">
    <source>
        <dbReference type="Proteomes" id="UP000298763"/>
    </source>
</evidence>